<name>A0A2P6QFF0_ROSCH</name>
<reference evidence="1 2" key="1">
    <citation type="journal article" date="2018" name="Nat. Genet.">
        <title>The Rosa genome provides new insights in the design of modern roses.</title>
        <authorList>
            <person name="Bendahmane M."/>
        </authorList>
    </citation>
    <scope>NUCLEOTIDE SEQUENCE [LARGE SCALE GENOMIC DNA]</scope>
    <source>
        <strain evidence="2">cv. Old Blush</strain>
    </source>
</reference>
<dbReference type="EMBL" id="PDCK01000043">
    <property type="protein sequence ID" value="PRQ32899.1"/>
    <property type="molecule type" value="Genomic_DNA"/>
</dbReference>
<dbReference type="Gramene" id="PRQ32899">
    <property type="protein sequence ID" value="PRQ32899"/>
    <property type="gene ID" value="RchiOBHm_Chr5g0051521"/>
</dbReference>
<evidence type="ECO:0000313" key="2">
    <source>
        <dbReference type="Proteomes" id="UP000238479"/>
    </source>
</evidence>
<dbReference type="STRING" id="74649.A0A2P6QFF0"/>
<dbReference type="AlphaFoldDB" id="A0A2P6QFF0"/>
<organism evidence="1 2">
    <name type="scientific">Rosa chinensis</name>
    <name type="common">China rose</name>
    <dbReference type="NCBI Taxonomy" id="74649"/>
    <lineage>
        <taxon>Eukaryota</taxon>
        <taxon>Viridiplantae</taxon>
        <taxon>Streptophyta</taxon>
        <taxon>Embryophyta</taxon>
        <taxon>Tracheophyta</taxon>
        <taxon>Spermatophyta</taxon>
        <taxon>Magnoliopsida</taxon>
        <taxon>eudicotyledons</taxon>
        <taxon>Gunneridae</taxon>
        <taxon>Pentapetalae</taxon>
        <taxon>rosids</taxon>
        <taxon>fabids</taxon>
        <taxon>Rosales</taxon>
        <taxon>Rosaceae</taxon>
        <taxon>Rosoideae</taxon>
        <taxon>Rosoideae incertae sedis</taxon>
        <taxon>Rosa</taxon>
    </lineage>
</organism>
<protein>
    <submittedName>
        <fullName evidence="1">Uncharacterized protein</fullName>
    </submittedName>
</protein>
<proteinExistence type="predicted"/>
<gene>
    <name evidence="1" type="ORF">RchiOBHm_Chr5g0051521</name>
</gene>
<evidence type="ECO:0000313" key="1">
    <source>
        <dbReference type="EMBL" id="PRQ32899.1"/>
    </source>
</evidence>
<sequence length="44" mass="5166">MFDNYLFMYRASAVFVGVYEPTKQKLLEMFPENLSALAHFFEGL</sequence>
<comment type="caution">
    <text evidence="1">The sequence shown here is derived from an EMBL/GenBank/DDBJ whole genome shotgun (WGS) entry which is preliminary data.</text>
</comment>
<keyword evidence="2" id="KW-1185">Reference proteome</keyword>
<dbReference type="Proteomes" id="UP000238479">
    <property type="component" value="Chromosome 5"/>
</dbReference>
<accession>A0A2P6QFF0</accession>